<accession>A0A1B7LIA4</accession>
<keyword evidence="6 7" id="KW-0472">Membrane</keyword>
<keyword evidence="3" id="KW-1003">Cell membrane</keyword>
<comment type="caution">
    <text evidence="9">The sequence shown here is derived from an EMBL/GenBank/DDBJ whole genome shotgun (WGS) entry which is preliminary data.</text>
</comment>
<evidence type="ECO:0000256" key="5">
    <source>
        <dbReference type="ARBA" id="ARBA00022989"/>
    </source>
</evidence>
<evidence type="ECO:0000256" key="2">
    <source>
        <dbReference type="ARBA" id="ARBA00022448"/>
    </source>
</evidence>
<dbReference type="PROSITE" id="PS50928">
    <property type="entry name" value="ABC_TM1"/>
    <property type="match status" value="1"/>
</dbReference>
<dbReference type="PANTHER" id="PTHR30151">
    <property type="entry name" value="ALKANE SULFONATE ABC TRANSPORTER-RELATED, MEMBRANE SUBUNIT"/>
    <property type="match status" value="1"/>
</dbReference>
<dbReference type="Pfam" id="PF00528">
    <property type="entry name" value="BPD_transp_1"/>
    <property type="match status" value="1"/>
</dbReference>
<evidence type="ECO:0000313" key="9">
    <source>
        <dbReference type="EMBL" id="OAT86145.1"/>
    </source>
</evidence>
<evidence type="ECO:0000256" key="1">
    <source>
        <dbReference type="ARBA" id="ARBA00004651"/>
    </source>
</evidence>
<dbReference type="OrthoDB" id="9796361at2"/>
<dbReference type="InterPro" id="IPR035906">
    <property type="entry name" value="MetI-like_sf"/>
</dbReference>
<keyword evidence="10" id="KW-1185">Reference proteome</keyword>
<name>A0A1B7LIA4_9FIRM</name>
<organism evidence="9 10">
    <name type="scientific">Desulfotomaculum copahuensis</name>
    <dbReference type="NCBI Taxonomy" id="1838280"/>
    <lineage>
        <taxon>Bacteria</taxon>
        <taxon>Bacillati</taxon>
        <taxon>Bacillota</taxon>
        <taxon>Clostridia</taxon>
        <taxon>Eubacteriales</taxon>
        <taxon>Desulfotomaculaceae</taxon>
        <taxon>Desulfotomaculum</taxon>
    </lineage>
</organism>
<dbReference type="InterPro" id="IPR000515">
    <property type="entry name" value="MetI-like"/>
</dbReference>
<dbReference type="STRING" id="1838280.A6M21_03925"/>
<dbReference type="SUPFAM" id="SSF161098">
    <property type="entry name" value="MetI-like"/>
    <property type="match status" value="1"/>
</dbReference>
<dbReference type="PANTHER" id="PTHR30151:SF0">
    <property type="entry name" value="ABC TRANSPORTER PERMEASE PROTEIN MJ0413-RELATED"/>
    <property type="match status" value="1"/>
</dbReference>
<feature type="transmembrane region" description="Helical" evidence="7">
    <location>
        <begin position="99"/>
        <end position="118"/>
    </location>
</feature>
<evidence type="ECO:0000313" key="10">
    <source>
        <dbReference type="Proteomes" id="UP000078532"/>
    </source>
</evidence>
<keyword evidence="2 7" id="KW-0813">Transport</keyword>
<comment type="subcellular location">
    <subcellularLocation>
        <location evidence="1 7">Cell membrane</location>
        <topology evidence="1 7">Multi-pass membrane protein</topology>
    </subcellularLocation>
</comment>
<dbReference type="AlphaFoldDB" id="A0A1B7LIA4"/>
<proteinExistence type="inferred from homology"/>
<reference evidence="9 10" key="1">
    <citation type="submission" date="2016-04" db="EMBL/GenBank/DDBJ databases">
        <authorList>
            <person name="Evans L.H."/>
            <person name="Alamgir A."/>
            <person name="Owens N."/>
            <person name="Weber N.D."/>
            <person name="Virtaneva K."/>
            <person name="Barbian K."/>
            <person name="Babar A."/>
            <person name="Rosenke K."/>
        </authorList>
    </citation>
    <scope>NUCLEOTIDE SEQUENCE [LARGE SCALE GENOMIC DNA]</scope>
    <source>
        <strain evidence="9 10">LMa1</strain>
    </source>
</reference>
<feature type="transmembrane region" description="Helical" evidence="7">
    <location>
        <begin position="63"/>
        <end position="87"/>
    </location>
</feature>
<evidence type="ECO:0000256" key="7">
    <source>
        <dbReference type="RuleBase" id="RU363032"/>
    </source>
</evidence>
<gene>
    <name evidence="9" type="ORF">A6M21_03925</name>
</gene>
<dbReference type="CDD" id="cd06261">
    <property type="entry name" value="TM_PBP2"/>
    <property type="match status" value="1"/>
</dbReference>
<dbReference type="GO" id="GO:0005886">
    <property type="term" value="C:plasma membrane"/>
    <property type="evidence" value="ECO:0007669"/>
    <property type="project" value="UniProtKB-SubCell"/>
</dbReference>
<feature type="transmembrane region" description="Helical" evidence="7">
    <location>
        <begin position="165"/>
        <end position="182"/>
    </location>
</feature>
<evidence type="ECO:0000256" key="3">
    <source>
        <dbReference type="ARBA" id="ARBA00022475"/>
    </source>
</evidence>
<evidence type="ECO:0000256" key="4">
    <source>
        <dbReference type="ARBA" id="ARBA00022692"/>
    </source>
</evidence>
<sequence length="251" mass="28028">MEDSVRQRFLSFISPVIFLVIWEVLSRTNVLDMRFFPPPSAILVTMYHMIISGELWADLSVSLYRILGGFVLGTIPGLIIGLSMGLFKPVRLLLEPLVAATYPIPKLALMPLFMLILGLGDMQKIVTIATGTFFLVLINTVAGVINLDKIYLDVARNFGASRKDYYLTVALPGALPLIFTGLNLGMGMALLLIVAAEMNGANQGIGYLIWESYDIFDLNKMFVAFIMISLLGYIFNVILNEIERWIVPWKQ</sequence>
<feature type="transmembrane region" description="Helical" evidence="7">
    <location>
        <begin position="125"/>
        <end position="145"/>
    </location>
</feature>
<dbReference type="Proteomes" id="UP000078532">
    <property type="component" value="Unassembled WGS sequence"/>
</dbReference>
<protein>
    <submittedName>
        <fullName evidence="9">Taurine ABC transporter permease</fullName>
    </submittedName>
</protein>
<feature type="transmembrane region" description="Helical" evidence="7">
    <location>
        <begin position="222"/>
        <end position="242"/>
    </location>
</feature>
<dbReference type="EMBL" id="LYVF01000040">
    <property type="protein sequence ID" value="OAT86145.1"/>
    <property type="molecule type" value="Genomic_DNA"/>
</dbReference>
<dbReference type="GO" id="GO:0055085">
    <property type="term" value="P:transmembrane transport"/>
    <property type="evidence" value="ECO:0007669"/>
    <property type="project" value="InterPro"/>
</dbReference>
<feature type="domain" description="ABC transmembrane type-1" evidence="8">
    <location>
        <begin position="59"/>
        <end position="239"/>
    </location>
</feature>
<evidence type="ECO:0000259" key="8">
    <source>
        <dbReference type="PROSITE" id="PS50928"/>
    </source>
</evidence>
<dbReference type="Gene3D" id="1.10.3720.10">
    <property type="entry name" value="MetI-like"/>
    <property type="match status" value="1"/>
</dbReference>
<keyword evidence="5 7" id="KW-1133">Transmembrane helix</keyword>
<keyword evidence="4 7" id="KW-0812">Transmembrane</keyword>
<evidence type="ECO:0000256" key="6">
    <source>
        <dbReference type="ARBA" id="ARBA00023136"/>
    </source>
</evidence>
<comment type="similarity">
    <text evidence="7">Belongs to the binding-protein-dependent transport system permease family.</text>
</comment>